<evidence type="ECO:0000259" key="5">
    <source>
        <dbReference type="PROSITE" id="PS50931"/>
    </source>
</evidence>
<dbReference type="InterPro" id="IPR000847">
    <property type="entry name" value="LysR_HTH_N"/>
</dbReference>
<name>A0A3A1WR53_9HYPH</name>
<dbReference type="PANTHER" id="PTHR30537:SF5">
    <property type="entry name" value="HTH-TYPE TRANSCRIPTIONAL ACTIVATOR TTDR-RELATED"/>
    <property type="match status" value="1"/>
</dbReference>
<dbReference type="Pfam" id="PF03466">
    <property type="entry name" value="LysR_substrate"/>
    <property type="match status" value="1"/>
</dbReference>
<evidence type="ECO:0000313" key="7">
    <source>
        <dbReference type="Proteomes" id="UP000265750"/>
    </source>
</evidence>
<evidence type="ECO:0000256" key="4">
    <source>
        <dbReference type="ARBA" id="ARBA00023163"/>
    </source>
</evidence>
<dbReference type="OrthoDB" id="9813056at2"/>
<evidence type="ECO:0000256" key="3">
    <source>
        <dbReference type="ARBA" id="ARBA00023125"/>
    </source>
</evidence>
<protein>
    <submittedName>
        <fullName evidence="6">LysR family transcriptional regulator</fullName>
    </submittedName>
</protein>
<dbReference type="SUPFAM" id="SSF46785">
    <property type="entry name" value="Winged helix' DNA-binding domain"/>
    <property type="match status" value="1"/>
</dbReference>
<dbReference type="GO" id="GO:0003677">
    <property type="term" value="F:DNA binding"/>
    <property type="evidence" value="ECO:0007669"/>
    <property type="project" value="UniProtKB-KW"/>
</dbReference>
<dbReference type="Proteomes" id="UP000265750">
    <property type="component" value="Unassembled WGS sequence"/>
</dbReference>
<gene>
    <name evidence="6" type="ORF">D3218_13330</name>
</gene>
<comment type="caution">
    <text evidence="6">The sequence shown here is derived from an EMBL/GenBank/DDBJ whole genome shotgun (WGS) entry which is preliminary data.</text>
</comment>
<evidence type="ECO:0000256" key="2">
    <source>
        <dbReference type="ARBA" id="ARBA00023015"/>
    </source>
</evidence>
<evidence type="ECO:0000313" key="6">
    <source>
        <dbReference type="EMBL" id="RIY00258.1"/>
    </source>
</evidence>
<accession>A0A3A1WR53</accession>
<comment type="similarity">
    <text evidence="1">Belongs to the LysR transcriptional regulatory family.</text>
</comment>
<keyword evidence="2" id="KW-0805">Transcription regulation</keyword>
<keyword evidence="4" id="KW-0804">Transcription</keyword>
<proteinExistence type="inferred from homology"/>
<dbReference type="PROSITE" id="PS50931">
    <property type="entry name" value="HTH_LYSR"/>
    <property type="match status" value="1"/>
</dbReference>
<dbReference type="RefSeq" id="WP_119540567.1">
    <property type="nucleotide sequence ID" value="NZ_QYRN01000006.1"/>
</dbReference>
<dbReference type="FunFam" id="1.10.10.10:FF:000001">
    <property type="entry name" value="LysR family transcriptional regulator"/>
    <property type="match status" value="1"/>
</dbReference>
<keyword evidence="3" id="KW-0238">DNA-binding</keyword>
<dbReference type="CDD" id="cd08422">
    <property type="entry name" value="PBP2_CrgA_like"/>
    <property type="match status" value="1"/>
</dbReference>
<organism evidence="6 7">
    <name type="scientific">Aureimonas flava</name>
    <dbReference type="NCBI Taxonomy" id="2320271"/>
    <lineage>
        <taxon>Bacteria</taxon>
        <taxon>Pseudomonadati</taxon>
        <taxon>Pseudomonadota</taxon>
        <taxon>Alphaproteobacteria</taxon>
        <taxon>Hyphomicrobiales</taxon>
        <taxon>Aurantimonadaceae</taxon>
        <taxon>Aureimonas</taxon>
    </lineage>
</organism>
<dbReference type="InterPro" id="IPR036390">
    <property type="entry name" value="WH_DNA-bd_sf"/>
</dbReference>
<dbReference type="Gene3D" id="3.40.190.290">
    <property type="match status" value="1"/>
</dbReference>
<dbReference type="SUPFAM" id="SSF53850">
    <property type="entry name" value="Periplasmic binding protein-like II"/>
    <property type="match status" value="1"/>
</dbReference>
<sequence>MPADRLHDIEAFVRVAELESFTAAAEVLGVSVSSATKAIRRIETGLGVELFHRSTRHLHLTDAGARYYADGVKLLADFENAQLAVRDANSRPAGTVRLALPPAFGRRSLLPLVSQFFERYPEIKLDVRFKDQTANPIDGGFDLAIHSGRLADSRLVHRTLIRGPQKTVASPAYLERHGVPRTPAELCEHNCIVGRFGSTWRFRDGKGDELAVRVSGNLQTDSGDVLRQAALVGLGVSQATWWLFNADLQAGRLVAFLNEFEIEADPIYLIFPASRNIAARVRVVADFFLEVVRALPREELPNGQP</sequence>
<dbReference type="EMBL" id="QYRN01000006">
    <property type="protein sequence ID" value="RIY00258.1"/>
    <property type="molecule type" value="Genomic_DNA"/>
</dbReference>
<dbReference type="AlphaFoldDB" id="A0A3A1WR53"/>
<dbReference type="Pfam" id="PF00126">
    <property type="entry name" value="HTH_1"/>
    <property type="match status" value="1"/>
</dbReference>
<dbReference type="Gene3D" id="1.10.10.10">
    <property type="entry name" value="Winged helix-like DNA-binding domain superfamily/Winged helix DNA-binding domain"/>
    <property type="match status" value="1"/>
</dbReference>
<reference evidence="7" key="1">
    <citation type="submission" date="2018-09" db="EMBL/GenBank/DDBJ databases">
        <authorList>
            <person name="Tuo L."/>
        </authorList>
    </citation>
    <scope>NUCLEOTIDE SEQUENCE [LARGE SCALE GENOMIC DNA]</scope>
    <source>
        <strain evidence="7">M2BS4Y-1</strain>
    </source>
</reference>
<dbReference type="GO" id="GO:0003700">
    <property type="term" value="F:DNA-binding transcription factor activity"/>
    <property type="evidence" value="ECO:0007669"/>
    <property type="project" value="InterPro"/>
</dbReference>
<dbReference type="InterPro" id="IPR036388">
    <property type="entry name" value="WH-like_DNA-bd_sf"/>
</dbReference>
<dbReference type="PANTHER" id="PTHR30537">
    <property type="entry name" value="HTH-TYPE TRANSCRIPTIONAL REGULATOR"/>
    <property type="match status" value="1"/>
</dbReference>
<evidence type="ECO:0000256" key="1">
    <source>
        <dbReference type="ARBA" id="ARBA00009437"/>
    </source>
</evidence>
<feature type="domain" description="HTH lysR-type" evidence="5">
    <location>
        <begin position="4"/>
        <end position="61"/>
    </location>
</feature>
<dbReference type="InterPro" id="IPR058163">
    <property type="entry name" value="LysR-type_TF_proteobact-type"/>
</dbReference>
<keyword evidence="7" id="KW-1185">Reference proteome</keyword>
<dbReference type="InterPro" id="IPR005119">
    <property type="entry name" value="LysR_subst-bd"/>
</dbReference>